<keyword evidence="1" id="KW-0677">Repeat</keyword>
<keyword evidence="2" id="KW-0802">TPR repeat</keyword>
<protein>
    <submittedName>
        <fullName evidence="3">Uncharacterized protein</fullName>
    </submittedName>
</protein>
<dbReference type="Pfam" id="PF14559">
    <property type="entry name" value="TPR_19"/>
    <property type="match status" value="1"/>
</dbReference>
<accession>A0A3B1D9S1</accession>
<dbReference type="PANTHER" id="PTHR45586">
    <property type="entry name" value="TPR REPEAT-CONTAINING PROTEIN PA4667"/>
    <property type="match status" value="1"/>
</dbReference>
<dbReference type="SUPFAM" id="SSF48452">
    <property type="entry name" value="TPR-like"/>
    <property type="match status" value="2"/>
</dbReference>
<sequence length="556" mass="63028">MENGNLEDAIASFQDILLVNPIHTPSHLNLGLIYGLKGQINTAIESLKQAVEIDSKLLPGYLLLGQMYTRKKLPDQAKMAYAQVIEIQPDYAGGYTLLAQIYEKEGDLLKAVELYRLAVSMKQDSPEKKQAQVALEKLKKNARLIFNQGLNFFRQGAVDQAIAFFEKVRIIDPGHVQVLLELGIIHMGKGELEESIFVLKQAIEKDASFLPAYLNLGQAYENQGEIADAILQYRMVLSRTQNPEQQEAVLARKKLSQLGETPEIGKMVQSLLQEGARLLSVEDLEGAKAEFLVVLTFLPDQVLVHYQLGEIDIQQGMPLEAEKKFKAAIAIEVNHFPSYYRLADLYEEREDNEAAIKIYEDLIQIRPTDLRAKMRLGIVLEREGEIKKALFLYHQVIDSPIQVSEPVLELAQNRIDLYEKKRMVSFSDTAISYDSNRTQSEDAESEMISSLNLGMTYFLKKLERYRIPIRFNLNTRFLHRAQLYFVNSGLSLSYARSFSDYSVLADYNLTLGSMFGSAVDNGRSFASQNYTGEITRQGKIPSAMTFRGNFRETEVF</sequence>
<proteinExistence type="predicted"/>
<dbReference type="Pfam" id="PF13181">
    <property type="entry name" value="TPR_8"/>
    <property type="match status" value="5"/>
</dbReference>
<reference evidence="3" key="1">
    <citation type="submission" date="2018-06" db="EMBL/GenBank/DDBJ databases">
        <authorList>
            <person name="Zhirakovskaya E."/>
        </authorList>
    </citation>
    <scope>NUCLEOTIDE SEQUENCE</scope>
</reference>
<name>A0A3B1D9S1_9ZZZZ</name>
<gene>
    <name evidence="3" type="ORF">MNBD_NITROSPIRAE01-1016</name>
</gene>
<dbReference type="PANTHER" id="PTHR45586:SF1">
    <property type="entry name" value="LIPOPOLYSACCHARIDE ASSEMBLY PROTEIN B"/>
    <property type="match status" value="1"/>
</dbReference>
<feature type="non-terminal residue" evidence="3">
    <location>
        <position position="556"/>
    </location>
</feature>
<dbReference type="InterPro" id="IPR019734">
    <property type="entry name" value="TPR_rpt"/>
</dbReference>
<dbReference type="EMBL" id="UOGF01000076">
    <property type="protein sequence ID" value="VAX31580.1"/>
    <property type="molecule type" value="Genomic_DNA"/>
</dbReference>
<evidence type="ECO:0000256" key="2">
    <source>
        <dbReference type="ARBA" id="ARBA00022803"/>
    </source>
</evidence>
<evidence type="ECO:0000313" key="3">
    <source>
        <dbReference type="EMBL" id="VAX31580.1"/>
    </source>
</evidence>
<evidence type="ECO:0000256" key="1">
    <source>
        <dbReference type="ARBA" id="ARBA00022737"/>
    </source>
</evidence>
<dbReference type="Gene3D" id="1.25.40.10">
    <property type="entry name" value="Tetratricopeptide repeat domain"/>
    <property type="match status" value="3"/>
</dbReference>
<dbReference type="SMART" id="SM00028">
    <property type="entry name" value="TPR"/>
    <property type="match status" value="9"/>
</dbReference>
<organism evidence="3">
    <name type="scientific">hydrothermal vent metagenome</name>
    <dbReference type="NCBI Taxonomy" id="652676"/>
    <lineage>
        <taxon>unclassified sequences</taxon>
        <taxon>metagenomes</taxon>
        <taxon>ecological metagenomes</taxon>
    </lineage>
</organism>
<dbReference type="InterPro" id="IPR011990">
    <property type="entry name" value="TPR-like_helical_dom_sf"/>
</dbReference>
<dbReference type="PROSITE" id="PS50005">
    <property type="entry name" value="TPR"/>
    <property type="match status" value="6"/>
</dbReference>
<dbReference type="InterPro" id="IPR051012">
    <property type="entry name" value="CellSynth/LPSAsmb/PSIAsmb"/>
</dbReference>
<dbReference type="AlphaFoldDB" id="A0A3B1D9S1"/>